<proteinExistence type="predicted"/>
<comment type="caution">
    <text evidence="1">The sequence shown here is derived from an EMBL/GenBank/DDBJ whole genome shotgun (WGS) entry which is preliminary data.</text>
</comment>
<gene>
    <name evidence="1" type="ORF">ACFQNG_12530</name>
</gene>
<protein>
    <submittedName>
        <fullName evidence="1">Uncharacterized protein</fullName>
    </submittedName>
</protein>
<name>A0ABW2RLK9_9BACL</name>
<reference evidence="2" key="1">
    <citation type="journal article" date="2019" name="Int. J. Syst. Evol. Microbiol.">
        <title>The Global Catalogue of Microorganisms (GCM) 10K type strain sequencing project: providing services to taxonomists for standard genome sequencing and annotation.</title>
        <authorList>
            <consortium name="The Broad Institute Genomics Platform"/>
            <consortium name="The Broad Institute Genome Sequencing Center for Infectious Disease"/>
            <person name="Wu L."/>
            <person name="Ma J."/>
        </authorList>
    </citation>
    <scope>NUCLEOTIDE SEQUENCE [LARGE SCALE GENOMIC DNA]</scope>
    <source>
        <strain evidence="2">CGMCC 1.12942</strain>
    </source>
</reference>
<evidence type="ECO:0000313" key="2">
    <source>
        <dbReference type="Proteomes" id="UP001596500"/>
    </source>
</evidence>
<dbReference type="RefSeq" id="WP_379865460.1">
    <property type="nucleotide sequence ID" value="NZ_JBHTBW010000040.1"/>
</dbReference>
<accession>A0ABW2RLK9</accession>
<organism evidence="1 2">
    <name type="scientific">Laceyella putida</name>
    <dbReference type="NCBI Taxonomy" id="110101"/>
    <lineage>
        <taxon>Bacteria</taxon>
        <taxon>Bacillati</taxon>
        <taxon>Bacillota</taxon>
        <taxon>Bacilli</taxon>
        <taxon>Bacillales</taxon>
        <taxon>Thermoactinomycetaceae</taxon>
        <taxon>Laceyella</taxon>
    </lineage>
</organism>
<sequence>MEIPWRQMNTGTPQAFAWKRRTTIVLPVFPLATVILHNKPSSDELGLLTD</sequence>
<dbReference type="Proteomes" id="UP001596500">
    <property type="component" value="Unassembled WGS sequence"/>
</dbReference>
<evidence type="ECO:0000313" key="1">
    <source>
        <dbReference type="EMBL" id="MFC7441919.1"/>
    </source>
</evidence>
<dbReference type="EMBL" id="JBHTBW010000040">
    <property type="protein sequence ID" value="MFC7441919.1"/>
    <property type="molecule type" value="Genomic_DNA"/>
</dbReference>
<keyword evidence="2" id="KW-1185">Reference proteome</keyword>